<dbReference type="GO" id="GO:0005886">
    <property type="term" value="C:plasma membrane"/>
    <property type="evidence" value="ECO:0007669"/>
    <property type="project" value="UniProtKB-SubCell"/>
</dbReference>
<evidence type="ECO:0000256" key="3">
    <source>
        <dbReference type="ARBA" id="ARBA00022692"/>
    </source>
</evidence>
<feature type="domain" description="DUF2179" evidence="7">
    <location>
        <begin position="225"/>
        <end position="279"/>
    </location>
</feature>
<evidence type="ECO:0000256" key="2">
    <source>
        <dbReference type="ARBA" id="ARBA00022475"/>
    </source>
</evidence>
<evidence type="ECO:0000256" key="4">
    <source>
        <dbReference type="ARBA" id="ARBA00022989"/>
    </source>
</evidence>
<feature type="transmembrane region" description="Helical" evidence="6">
    <location>
        <begin position="110"/>
        <end position="130"/>
    </location>
</feature>
<keyword evidence="3 6" id="KW-0812">Transmembrane</keyword>
<organism evidence="8 9">
    <name type="scientific">Candidatus Fimadaptatus faecigallinarum</name>
    <dbReference type="NCBI Taxonomy" id="2840814"/>
    <lineage>
        <taxon>Bacteria</taxon>
        <taxon>Bacillati</taxon>
        <taxon>Bacillota</taxon>
        <taxon>Clostridia</taxon>
        <taxon>Eubacteriales</taxon>
        <taxon>Candidatus Fimadaptatus</taxon>
    </lineage>
</organism>
<protein>
    <submittedName>
        <fullName evidence="8">YitT family protein</fullName>
    </submittedName>
</protein>
<dbReference type="Proteomes" id="UP000824123">
    <property type="component" value="Unassembled WGS sequence"/>
</dbReference>
<evidence type="ECO:0000313" key="8">
    <source>
        <dbReference type="EMBL" id="HIU46819.1"/>
    </source>
</evidence>
<feature type="transmembrane region" description="Helical" evidence="6">
    <location>
        <begin position="55"/>
        <end position="74"/>
    </location>
</feature>
<dbReference type="EMBL" id="DVNK01000038">
    <property type="protein sequence ID" value="HIU46819.1"/>
    <property type="molecule type" value="Genomic_DNA"/>
</dbReference>
<keyword evidence="4 6" id="KW-1133">Transmembrane helix</keyword>
<evidence type="ECO:0000313" key="9">
    <source>
        <dbReference type="Proteomes" id="UP000824123"/>
    </source>
</evidence>
<evidence type="ECO:0000256" key="5">
    <source>
        <dbReference type="ARBA" id="ARBA00023136"/>
    </source>
</evidence>
<proteinExistence type="predicted"/>
<dbReference type="PIRSF" id="PIRSF006483">
    <property type="entry name" value="Membrane_protein_YitT"/>
    <property type="match status" value="1"/>
</dbReference>
<sequence length="286" mass="31265">MTLRLTSEKFRDAAARALYIALGLLLTTLGYRMFLIPNDIAPGGFTGIGQLVNALTGWPVGTVVLILNVPLFALGLRSMGWRFALGSLVATFLLSAMLDWLPTPYTSDDMVLSTIFGGILSGAGFGLILRGGASTGGTDMLAKIIHERLRFVKVGMVMFAVDFMVVFASMFVFDVTRAMYAVIALFISTWVMDRVIDGLNTAKAYFVISQNSAQISRRVQAELEHGVTALKGRGEYSGADMDVLLCVVYRFEAPQLKRIISECDERAFVIATDVHEALGEGFERYT</sequence>
<dbReference type="InterPro" id="IPR003740">
    <property type="entry name" value="YitT"/>
</dbReference>
<comment type="subcellular location">
    <subcellularLocation>
        <location evidence="1">Cell membrane</location>
        <topology evidence="1">Multi-pass membrane protein</topology>
    </subcellularLocation>
</comment>
<dbReference type="InterPro" id="IPR019264">
    <property type="entry name" value="DUF2179"/>
</dbReference>
<reference evidence="8" key="2">
    <citation type="journal article" date="2021" name="PeerJ">
        <title>Extensive microbial diversity within the chicken gut microbiome revealed by metagenomics and culture.</title>
        <authorList>
            <person name="Gilroy R."/>
            <person name="Ravi A."/>
            <person name="Getino M."/>
            <person name="Pursley I."/>
            <person name="Horton D.L."/>
            <person name="Alikhan N.F."/>
            <person name="Baker D."/>
            <person name="Gharbi K."/>
            <person name="Hall N."/>
            <person name="Watson M."/>
            <person name="Adriaenssens E.M."/>
            <person name="Foster-Nyarko E."/>
            <person name="Jarju S."/>
            <person name="Secka A."/>
            <person name="Antonio M."/>
            <person name="Oren A."/>
            <person name="Chaudhuri R.R."/>
            <person name="La Ragione R."/>
            <person name="Hildebrand F."/>
            <person name="Pallen M.J."/>
        </authorList>
    </citation>
    <scope>NUCLEOTIDE SEQUENCE</scope>
    <source>
        <strain evidence="8">ChiSxjej2B14-8506</strain>
    </source>
</reference>
<feature type="transmembrane region" description="Helical" evidence="6">
    <location>
        <begin position="151"/>
        <end position="172"/>
    </location>
</feature>
<dbReference type="Pfam" id="PF02588">
    <property type="entry name" value="YitT_membrane"/>
    <property type="match status" value="1"/>
</dbReference>
<keyword evidence="2" id="KW-1003">Cell membrane</keyword>
<gene>
    <name evidence="8" type="ORF">IAC59_06135</name>
</gene>
<keyword evidence="5 6" id="KW-0472">Membrane</keyword>
<dbReference type="PANTHER" id="PTHR33545">
    <property type="entry name" value="UPF0750 MEMBRANE PROTEIN YITT-RELATED"/>
    <property type="match status" value="1"/>
</dbReference>
<feature type="transmembrane region" description="Helical" evidence="6">
    <location>
        <begin position="17"/>
        <end position="35"/>
    </location>
</feature>
<evidence type="ECO:0000256" key="6">
    <source>
        <dbReference type="SAM" id="Phobius"/>
    </source>
</evidence>
<reference evidence="8" key="1">
    <citation type="submission" date="2020-10" db="EMBL/GenBank/DDBJ databases">
        <authorList>
            <person name="Gilroy R."/>
        </authorList>
    </citation>
    <scope>NUCLEOTIDE SEQUENCE</scope>
    <source>
        <strain evidence="8">ChiSxjej2B14-8506</strain>
    </source>
</reference>
<dbReference type="CDD" id="cd16380">
    <property type="entry name" value="YitT_C"/>
    <property type="match status" value="1"/>
</dbReference>
<feature type="transmembrane region" description="Helical" evidence="6">
    <location>
        <begin position="81"/>
        <end position="98"/>
    </location>
</feature>
<dbReference type="InterPro" id="IPR015867">
    <property type="entry name" value="N-reg_PII/ATP_PRibTrfase_C"/>
</dbReference>
<dbReference type="AlphaFoldDB" id="A0A9D1S4C3"/>
<dbReference type="Pfam" id="PF10035">
    <property type="entry name" value="DUF2179"/>
    <property type="match status" value="1"/>
</dbReference>
<evidence type="ECO:0000259" key="7">
    <source>
        <dbReference type="Pfam" id="PF10035"/>
    </source>
</evidence>
<dbReference type="PANTHER" id="PTHR33545:SF5">
    <property type="entry name" value="UPF0750 MEMBRANE PROTEIN YITT"/>
    <property type="match status" value="1"/>
</dbReference>
<evidence type="ECO:0000256" key="1">
    <source>
        <dbReference type="ARBA" id="ARBA00004651"/>
    </source>
</evidence>
<name>A0A9D1S4C3_9FIRM</name>
<accession>A0A9D1S4C3</accession>
<dbReference type="InterPro" id="IPR051461">
    <property type="entry name" value="UPF0750_membrane"/>
</dbReference>
<dbReference type="Gene3D" id="3.30.70.120">
    <property type="match status" value="1"/>
</dbReference>
<comment type="caution">
    <text evidence="8">The sequence shown here is derived from an EMBL/GenBank/DDBJ whole genome shotgun (WGS) entry which is preliminary data.</text>
</comment>